<dbReference type="Proteomes" id="UP000284706">
    <property type="component" value="Unassembled WGS sequence"/>
</dbReference>
<feature type="compositionally biased region" description="Low complexity" evidence="1">
    <location>
        <begin position="217"/>
        <end position="239"/>
    </location>
</feature>
<dbReference type="STRING" id="231916.A0A409W8R0"/>
<feature type="region of interest" description="Disordered" evidence="1">
    <location>
        <begin position="1"/>
        <end position="63"/>
    </location>
</feature>
<feature type="region of interest" description="Disordered" evidence="1">
    <location>
        <begin position="100"/>
        <end position="201"/>
    </location>
</feature>
<feature type="compositionally biased region" description="Polar residues" evidence="1">
    <location>
        <begin position="157"/>
        <end position="169"/>
    </location>
</feature>
<comment type="caution">
    <text evidence="2">The sequence shown here is derived from an EMBL/GenBank/DDBJ whole genome shotgun (WGS) entry which is preliminary data.</text>
</comment>
<reference evidence="2 3" key="1">
    <citation type="journal article" date="2018" name="Evol. Lett.">
        <title>Horizontal gene cluster transfer increased hallucinogenic mushroom diversity.</title>
        <authorList>
            <person name="Reynolds H.T."/>
            <person name="Vijayakumar V."/>
            <person name="Gluck-Thaler E."/>
            <person name="Korotkin H.B."/>
            <person name="Matheny P.B."/>
            <person name="Slot J.C."/>
        </authorList>
    </citation>
    <scope>NUCLEOTIDE SEQUENCE [LARGE SCALE GENOMIC DNA]</scope>
    <source>
        <strain evidence="2 3">SRW20</strain>
    </source>
</reference>
<protein>
    <submittedName>
        <fullName evidence="2">Uncharacterized protein</fullName>
    </submittedName>
</protein>
<evidence type="ECO:0000313" key="3">
    <source>
        <dbReference type="Proteomes" id="UP000284706"/>
    </source>
</evidence>
<sequence>MGDERSQNHEDEAHEASDTENDDHSHSHSHNNYDSEAPSADELESEAHDPTLTMPHPHPHRAPFDVQKLPFAYGTKTTEALIDALFNPVVIHERREESPFTIYRPPSPSAATAMKGGVGRMNSRKSTRSTGSSSTGQSHNQTGMGLGLSGVPPLMDRNSTIIAKPSNTHSNSNSRAKSRTRTSSRQGSLASSLNHDLGLGNDSSAVSTYSSNASIRTTTSTSESSSANNNINLNDSPNSRTRSGDASVPRITPEGRVVADPTGVGAEEMQMQVGGLRGWWRRHTGVQRA</sequence>
<name>A0A409W8R0_9AGAR</name>
<feature type="compositionally biased region" description="Low complexity" evidence="1">
    <location>
        <begin position="128"/>
        <end position="142"/>
    </location>
</feature>
<dbReference type="EMBL" id="NHYE01005305">
    <property type="protein sequence ID" value="PPQ74893.1"/>
    <property type="molecule type" value="Genomic_DNA"/>
</dbReference>
<feature type="region of interest" description="Disordered" evidence="1">
    <location>
        <begin position="217"/>
        <end position="266"/>
    </location>
</feature>
<keyword evidence="3" id="KW-1185">Reference proteome</keyword>
<gene>
    <name evidence="2" type="ORF">CVT26_011454</name>
</gene>
<evidence type="ECO:0000313" key="2">
    <source>
        <dbReference type="EMBL" id="PPQ74893.1"/>
    </source>
</evidence>
<feature type="compositionally biased region" description="Basic and acidic residues" evidence="1">
    <location>
        <begin position="1"/>
        <end position="26"/>
    </location>
</feature>
<proteinExistence type="predicted"/>
<evidence type="ECO:0000256" key="1">
    <source>
        <dbReference type="SAM" id="MobiDB-lite"/>
    </source>
</evidence>
<dbReference type="InParanoid" id="A0A409W8R0"/>
<accession>A0A409W8R0</accession>
<dbReference type="AlphaFoldDB" id="A0A409W8R0"/>
<dbReference type="OrthoDB" id="3365224at2759"/>
<organism evidence="2 3">
    <name type="scientific">Gymnopilus dilepis</name>
    <dbReference type="NCBI Taxonomy" id="231916"/>
    <lineage>
        <taxon>Eukaryota</taxon>
        <taxon>Fungi</taxon>
        <taxon>Dikarya</taxon>
        <taxon>Basidiomycota</taxon>
        <taxon>Agaricomycotina</taxon>
        <taxon>Agaricomycetes</taxon>
        <taxon>Agaricomycetidae</taxon>
        <taxon>Agaricales</taxon>
        <taxon>Agaricineae</taxon>
        <taxon>Hymenogastraceae</taxon>
        <taxon>Gymnopilus</taxon>
    </lineage>
</organism>